<sequence length="93" mass="10488">MSTSNNIKVAIKVRPLISRERKAHVAEQWTVEGNSIVCLNPLPTTTTTTYYFDHVFGKESRNRDVFDKIAHPVIRQSLEGFNGTIFAYGQTSS</sequence>
<feature type="domain" description="Kinesin motor" evidence="8">
    <location>
        <begin position="6"/>
        <end position="93"/>
    </location>
</feature>
<dbReference type="Pfam" id="PF00225">
    <property type="entry name" value="Kinesin"/>
    <property type="match status" value="1"/>
</dbReference>
<keyword evidence="2" id="KW-0547">Nucleotide-binding</keyword>
<dbReference type="GO" id="GO:0003777">
    <property type="term" value="F:microtubule motor activity"/>
    <property type="evidence" value="ECO:0007669"/>
    <property type="project" value="InterPro"/>
</dbReference>
<name>A0A9Q0MP66_9DIPT</name>
<keyword evidence="3" id="KW-0067">ATP-binding</keyword>
<keyword evidence="10" id="KW-1185">Reference proteome</keyword>
<dbReference type="InterPro" id="IPR001752">
    <property type="entry name" value="Kinesin_motor_dom"/>
</dbReference>
<dbReference type="AlphaFoldDB" id="A0A9Q0MP66"/>
<keyword evidence="4" id="KW-0175">Coiled coil</keyword>
<evidence type="ECO:0000256" key="2">
    <source>
        <dbReference type="ARBA" id="ARBA00022741"/>
    </source>
</evidence>
<keyword evidence="6" id="KW-0206">Cytoskeleton</keyword>
<evidence type="ECO:0000256" key="5">
    <source>
        <dbReference type="ARBA" id="ARBA00023175"/>
    </source>
</evidence>
<protein>
    <submittedName>
        <fullName evidence="9">Kinesin-related protein 4</fullName>
    </submittedName>
</protein>
<dbReference type="GO" id="GO:0007018">
    <property type="term" value="P:microtubule-based movement"/>
    <property type="evidence" value="ECO:0007669"/>
    <property type="project" value="InterPro"/>
</dbReference>
<keyword evidence="6" id="KW-0963">Cytoplasm</keyword>
<dbReference type="OrthoDB" id="3176171at2759"/>
<dbReference type="GO" id="GO:0000278">
    <property type="term" value="P:mitotic cell cycle"/>
    <property type="evidence" value="ECO:0007669"/>
    <property type="project" value="TreeGrafter"/>
</dbReference>
<dbReference type="EMBL" id="WJQU01000004">
    <property type="protein sequence ID" value="KAJ6635570.1"/>
    <property type="molecule type" value="Genomic_DNA"/>
</dbReference>
<comment type="caution">
    <text evidence="7">Lacks conserved residue(s) required for the propagation of feature annotation.</text>
</comment>
<dbReference type="InterPro" id="IPR027640">
    <property type="entry name" value="Kinesin-like_fam"/>
</dbReference>
<evidence type="ECO:0000256" key="4">
    <source>
        <dbReference type="ARBA" id="ARBA00023054"/>
    </source>
</evidence>
<accession>A0A9Q0MP66</accession>
<evidence type="ECO:0000313" key="10">
    <source>
        <dbReference type="Proteomes" id="UP001151699"/>
    </source>
</evidence>
<organism evidence="9 10">
    <name type="scientific">Pseudolycoriella hygida</name>
    <dbReference type="NCBI Taxonomy" id="35572"/>
    <lineage>
        <taxon>Eukaryota</taxon>
        <taxon>Metazoa</taxon>
        <taxon>Ecdysozoa</taxon>
        <taxon>Arthropoda</taxon>
        <taxon>Hexapoda</taxon>
        <taxon>Insecta</taxon>
        <taxon>Pterygota</taxon>
        <taxon>Neoptera</taxon>
        <taxon>Endopterygota</taxon>
        <taxon>Diptera</taxon>
        <taxon>Nematocera</taxon>
        <taxon>Sciaroidea</taxon>
        <taxon>Sciaridae</taxon>
        <taxon>Pseudolycoriella</taxon>
    </lineage>
</organism>
<dbReference type="GO" id="GO:0008017">
    <property type="term" value="F:microtubule binding"/>
    <property type="evidence" value="ECO:0007669"/>
    <property type="project" value="InterPro"/>
</dbReference>
<dbReference type="InterPro" id="IPR036961">
    <property type="entry name" value="Kinesin_motor_dom_sf"/>
</dbReference>
<dbReference type="GO" id="GO:0005874">
    <property type="term" value="C:microtubule"/>
    <property type="evidence" value="ECO:0007669"/>
    <property type="project" value="TreeGrafter"/>
</dbReference>
<dbReference type="PROSITE" id="PS50067">
    <property type="entry name" value="KINESIN_MOTOR_2"/>
    <property type="match status" value="1"/>
</dbReference>
<dbReference type="GO" id="GO:0005524">
    <property type="term" value="F:ATP binding"/>
    <property type="evidence" value="ECO:0007669"/>
    <property type="project" value="UniProtKB-KW"/>
</dbReference>
<evidence type="ECO:0000256" key="1">
    <source>
        <dbReference type="ARBA" id="ARBA00004245"/>
    </source>
</evidence>
<comment type="subcellular location">
    <subcellularLocation>
        <location evidence="1">Cytoplasm</location>
        <location evidence="1">Cytoskeleton</location>
    </subcellularLocation>
</comment>
<evidence type="ECO:0000256" key="3">
    <source>
        <dbReference type="ARBA" id="ARBA00022840"/>
    </source>
</evidence>
<gene>
    <name evidence="9" type="primary">kif4</name>
    <name evidence="9" type="ORF">Bhyg_14156</name>
</gene>
<feature type="non-terminal residue" evidence="9">
    <location>
        <position position="93"/>
    </location>
</feature>
<evidence type="ECO:0000256" key="6">
    <source>
        <dbReference type="ARBA" id="ARBA00023212"/>
    </source>
</evidence>
<comment type="similarity">
    <text evidence="7">Belongs to the TRAFAC class myosin-kinesin ATPase superfamily. Kinesin family.</text>
</comment>
<dbReference type="Gene3D" id="3.40.850.10">
    <property type="entry name" value="Kinesin motor domain"/>
    <property type="match status" value="1"/>
</dbReference>
<dbReference type="PANTHER" id="PTHR47968">
    <property type="entry name" value="CENTROMERE PROTEIN E"/>
    <property type="match status" value="1"/>
</dbReference>
<proteinExistence type="inferred from homology"/>
<evidence type="ECO:0000259" key="8">
    <source>
        <dbReference type="PROSITE" id="PS50067"/>
    </source>
</evidence>
<dbReference type="PANTHER" id="PTHR47968:SF75">
    <property type="entry name" value="CENTROMERE-ASSOCIATED PROTEIN E"/>
    <property type="match status" value="1"/>
</dbReference>
<evidence type="ECO:0000313" key="9">
    <source>
        <dbReference type="EMBL" id="KAJ6635570.1"/>
    </source>
</evidence>
<reference evidence="9" key="1">
    <citation type="submission" date="2022-07" db="EMBL/GenBank/DDBJ databases">
        <authorList>
            <person name="Trinca V."/>
            <person name="Uliana J.V.C."/>
            <person name="Torres T.T."/>
            <person name="Ward R.J."/>
            <person name="Monesi N."/>
        </authorList>
    </citation>
    <scope>NUCLEOTIDE SEQUENCE</scope>
    <source>
        <strain evidence="9">HSMRA1968</strain>
        <tissue evidence="9">Whole embryos</tissue>
    </source>
</reference>
<comment type="caution">
    <text evidence="9">The sequence shown here is derived from an EMBL/GenBank/DDBJ whole genome shotgun (WGS) entry which is preliminary data.</text>
</comment>
<dbReference type="InterPro" id="IPR027417">
    <property type="entry name" value="P-loop_NTPase"/>
</dbReference>
<evidence type="ECO:0000256" key="7">
    <source>
        <dbReference type="PROSITE-ProRule" id="PRU00283"/>
    </source>
</evidence>
<keyword evidence="5" id="KW-0505">Motor protein</keyword>
<dbReference type="SUPFAM" id="SSF52540">
    <property type="entry name" value="P-loop containing nucleoside triphosphate hydrolases"/>
    <property type="match status" value="1"/>
</dbReference>
<dbReference type="Proteomes" id="UP001151699">
    <property type="component" value="Chromosome C"/>
</dbReference>